<dbReference type="GeneTree" id="ENSGT01000000220943"/>
<keyword evidence="3" id="KW-1185">Reference proteome</keyword>
<accession>A0A8C9AUQ4</accession>
<dbReference type="Proteomes" id="UP000694554">
    <property type="component" value="Chromosome 4"/>
</dbReference>
<protein>
    <submittedName>
        <fullName evidence="2">Uncharacterized protein</fullName>
    </submittedName>
</protein>
<feature type="compositionally biased region" description="Pro residues" evidence="1">
    <location>
        <begin position="1"/>
        <end position="16"/>
    </location>
</feature>
<name>A0A8C9AUQ4_PHOSS</name>
<dbReference type="Ensembl" id="ENSPSNT00000001441.1">
    <property type="protein sequence ID" value="ENSPSNP00000001215.1"/>
    <property type="gene ID" value="ENSPSNG00000000973.1"/>
</dbReference>
<proteinExistence type="predicted"/>
<evidence type="ECO:0000313" key="3">
    <source>
        <dbReference type="Proteomes" id="UP000694554"/>
    </source>
</evidence>
<evidence type="ECO:0000313" key="2">
    <source>
        <dbReference type="Ensembl" id="ENSPSNP00000001215.1"/>
    </source>
</evidence>
<evidence type="ECO:0000256" key="1">
    <source>
        <dbReference type="SAM" id="MobiDB-lite"/>
    </source>
</evidence>
<feature type="region of interest" description="Disordered" evidence="1">
    <location>
        <begin position="1"/>
        <end position="27"/>
    </location>
</feature>
<reference evidence="2" key="2">
    <citation type="submission" date="2025-08" db="UniProtKB">
        <authorList>
            <consortium name="Ensembl"/>
        </authorList>
    </citation>
    <scope>IDENTIFICATION</scope>
</reference>
<reference evidence="2" key="1">
    <citation type="submission" date="2019-08" db="EMBL/GenBank/DDBJ databases">
        <title>Phocoena sinus (Vaquita) genome, mPhoSin1, primary haplotype.</title>
        <authorList>
            <person name="Morin P."/>
            <person name="Mountcastle J."/>
            <person name="Fungtammasan C."/>
            <person name="Rhie A."/>
            <person name="Rojas-Bracho L."/>
            <person name="Smith C.R."/>
            <person name="Taylor B.L."/>
            <person name="Gulland F.M.D."/>
            <person name="Musser W."/>
            <person name="Houck M."/>
            <person name="Haase B."/>
            <person name="Paez S."/>
            <person name="Howe K."/>
            <person name="Torrance J."/>
            <person name="Formenti G."/>
            <person name="Phillippy A."/>
            <person name="Ryder O."/>
            <person name="Jarvis E.D."/>
            <person name="Fedrigo O."/>
        </authorList>
    </citation>
    <scope>NUCLEOTIDE SEQUENCE [LARGE SCALE GENOMIC DNA]</scope>
</reference>
<organism evidence="2 3">
    <name type="scientific">Phocoena sinus</name>
    <name type="common">Vaquita</name>
    <dbReference type="NCBI Taxonomy" id="42100"/>
    <lineage>
        <taxon>Eukaryota</taxon>
        <taxon>Metazoa</taxon>
        <taxon>Chordata</taxon>
        <taxon>Craniata</taxon>
        <taxon>Vertebrata</taxon>
        <taxon>Euteleostomi</taxon>
        <taxon>Mammalia</taxon>
        <taxon>Eutheria</taxon>
        <taxon>Laurasiatheria</taxon>
        <taxon>Artiodactyla</taxon>
        <taxon>Whippomorpha</taxon>
        <taxon>Cetacea</taxon>
        <taxon>Odontoceti</taxon>
        <taxon>Phocoenidae</taxon>
        <taxon>Phocoena</taxon>
    </lineage>
</organism>
<reference evidence="2" key="3">
    <citation type="submission" date="2025-09" db="UniProtKB">
        <authorList>
            <consortium name="Ensembl"/>
        </authorList>
    </citation>
    <scope>IDENTIFICATION</scope>
</reference>
<dbReference type="AlphaFoldDB" id="A0A8C9AUQ4"/>
<sequence length="91" mass="9540">AWPSPRLPPTLPPAPDPRPRRSSSLGEGARQFAVGAFTAAAGVWLVSPSRGASFSEPRLQPRGRNLVAGFPNELEEGGFAKWLGNGLSGGF</sequence>